<dbReference type="AlphaFoldDB" id="A0AA35VT23"/>
<evidence type="ECO:0000256" key="1">
    <source>
        <dbReference type="SAM" id="MobiDB-lite"/>
    </source>
</evidence>
<feature type="region of interest" description="Disordered" evidence="1">
    <location>
        <begin position="23"/>
        <end position="77"/>
    </location>
</feature>
<gene>
    <name evidence="2" type="ORF">GBAR_LOCUS612</name>
</gene>
<dbReference type="EMBL" id="CASHTH010000100">
    <property type="protein sequence ID" value="CAI7990996.1"/>
    <property type="molecule type" value="Genomic_DNA"/>
</dbReference>
<reference evidence="2" key="1">
    <citation type="submission" date="2023-03" db="EMBL/GenBank/DDBJ databases">
        <authorList>
            <person name="Steffen K."/>
            <person name="Cardenas P."/>
        </authorList>
    </citation>
    <scope>NUCLEOTIDE SEQUENCE</scope>
</reference>
<feature type="compositionally biased region" description="Basic and acidic residues" evidence="1">
    <location>
        <begin position="46"/>
        <end position="70"/>
    </location>
</feature>
<proteinExistence type="predicted"/>
<accession>A0AA35VT23</accession>
<dbReference type="Proteomes" id="UP001174909">
    <property type="component" value="Unassembled WGS sequence"/>
</dbReference>
<organism evidence="2 3">
    <name type="scientific">Geodia barretti</name>
    <name type="common">Barrett's horny sponge</name>
    <dbReference type="NCBI Taxonomy" id="519541"/>
    <lineage>
        <taxon>Eukaryota</taxon>
        <taxon>Metazoa</taxon>
        <taxon>Porifera</taxon>
        <taxon>Demospongiae</taxon>
        <taxon>Heteroscleromorpha</taxon>
        <taxon>Tetractinellida</taxon>
        <taxon>Astrophorina</taxon>
        <taxon>Geodiidae</taxon>
        <taxon>Geodia</taxon>
    </lineage>
</organism>
<sequence>MHEATLALPYHFRKADLYQEGDGEGQRTLKRQGSLKRSLSLKKKSSVREPGKETPVKRTDSFGNKKELVIRRTGSLK</sequence>
<comment type="caution">
    <text evidence="2">The sequence shown here is derived from an EMBL/GenBank/DDBJ whole genome shotgun (WGS) entry which is preliminary data.</text>
</comment>
<evidence type="ECO:0000313" key="3">
    <source>
        <dbReference type="Proteomes" id="UP001174909"/>
    </source>
</evidence>
<evidence type="ECO:0000313" key="2">
    <source>
        <dbReference type="EMBL" id="CAI7990996.1"/>
    </source>
</evidence>
<keyword evidence="3" id="KW-1185">Reference proteome</keyword>
<feature type="compositionally biased region" description="Basic residues" evidence="1">
    <location>
        <begin position="28"/>
        <end position="45"/>
    </location>
</feature>
<protein>
    <submittedName>
        <fullName evidence="2">Uncharacterized protein</fullName>
    </submittedName>
</protein>
<name>A0AA35VT23_GEOBA</name>